<dbReference type="InterPro" id="IPR029063">
    <property type="entry name" value="SAM-dependent_MTases_sf"/>
</dbReference>
<dbReference type="Gene3D" id="3.40.50.150">
    <property type="entry name" value="Vaccinia Virus protein VP39"/>
    <property type="match status" value="1"/>
</dbReference>
<dbReference type="PROSITE" id="PS50937">
    <property type="entry name" value="HTH_MERR_2"/>
    <property type="match status" value="1"/>
</dbReference>
<evidence type="ECO:0000313" key="3">
    <source>
        <dbReference type="EMBL" id="AMO57506.1"/>
    </source>
</evidence>
<dbReference type="PANTHER" id="PTHR30204">
    <property type="entry name" value="REDOX-CYCLING DRUG-SENSING TRANSCRIPTIONAL ACTIVATOR SOXR"/>
    <property type="match status" value="1"/>
</dbReference>
<dbReference type="InterPro" id="IPR025714">
    <property type="entry name" value="Methyltranfer_dom"/>
</dbReference>
<evidence type="ECO:0000259" key="2">
    <source>
        <dbReference type="PROSITE" id="PS50937"/>
    </source>
</evidence>
<dbReference type="PANTHER" id="PTHR30204:SF97">
    <property type="entry name" value="MERR FAMILY REGULATORY PROTEIN"/>
    <property type="match status" value="1"/>
</dbReference>
<dbReference type="InterPro" id="IPR000551">
    <property type="entry name" value="MerR-type_HTH_dom"/>
</dbReference>
<sequence>MEWLRNSCLEDGTGIPLYSGSAAYPLPLKLAPVYKISELARKAGLSRSTLLYYEKTGLLCGQRSSNGYRYYSDLDLQRLILIKQLQAGGLSLKDCLSCLNKGPDPALLRQRLATLDQEIAQKQQARQLLGSLLGEDSTTLRRFHQHLEQTAPLAHGQWLQARGLNETDSLHVRWLSHNPYEHDGYMNDFKRIFEGLERHGPGSEKDSLWALSQVPGQPENILDIGCGTGASTFMLAEQTSARITALDNLQESLDFLQQQAESLKLRSRVTTCNASMTSIPFAPASFDLLWSEGSAYIMGFANALKQWRSLLSDNGYLVISDLVWTDELIDDEITDFWKTGYPDMQTVEHRLEQCRQHGYKVKAHRMMGKEAWDGYTRPLEQRLDELEPTMPDSLAIKDLRKEINILDRFEGRFTYMIMVLKKSPETTEA</sequence>
<dbReference type="AlphaFoldDB" id="A0A142BFI0"/>
<keyword evidence="1" id="KW-0238">DNA-binding</keyword>
<dbReference type="EMBL" id="CP013251">
    <property type="protein sequence ID" value="AMO57506.1"/>
    <property type="molecule type" value="Genomic_DNA"/>
</dbReference>
<accession>A0A142BFI0</accession>
<dbReference type="PRINTS" id="PR00040">
    <property type="entry name" value="HTHMERR"/>
</dbReference>
<organism evidence="3 4">
    <name type="scientific">Endozoicomonas montiporae CL-33</name>
    <dbReference type="NCBI Taxonomy" id="570277"/>
    <lineage>
        <taxon>Bacteria</taxon>
        <taxon>Pseudomonadati</taxon>
        <taxon>Pseudomonadota</taxon>
        <taxon>Gammaproteobacteria</taxon>
        <taxon>Oceanospirillales</taxon>
        <taxon>Endozoicomonadaceae</taxon>
        <taxon>Endozoicomonas</taxon>
    </lineage>
</organism>
<dbReference type="GO" id="GO:0003677">
    <property type="term" value="F:DNA binding"/>
    <property type="evidence" value="ECO:0007669"/>
    <property type="project" value="UniProtKB-KW"/>
</dbReference>
<protein>
    <submittedName>
        <fullName evidence="3">Regulatory protein, MerR</fullName>
    </submittedName>
</protein>
<dbReference type="Pfam" id="PF13847">
    <property type="entry name" value="Methyltransf_31"/>
    <property type="match status" value="1"/>
</dbReference>
<gene>
    <name evidence="3" type="ORF">EZMO1_3523</name>
</gene>
<dbReference type="KEGG" id="emp:EZMO1_3523"/>
<evidence type="ECO:0000256" key="1">
    <source>
        <dbReference type="ARBA" id="ARBA00023125"/>
    </source>
</evidence>
<dbReference type="InterPro" id="IPR009061">
    <property type="entry name" value="DNA-bd_dom_put_sf"/>
</dbReference>
<proteinExistence type="predicted"/>
<dbReference type="Proteomes" id="UP000071065">
    <property type="component" value="Chromosome"/>
</dbReference>
<dbReference type="SUPFAM" id="SSF53335">
    <property type="entry name" value="S-adenosyl-L-methionine-dependent methyltransferases"/>
    <property type="match status" value="1"/>
</dbReference>
<dbReference type="STRING" id="570277.EZMO1_3523"/>
<dbReference type="Pfam" id="PF13411">
    <property type="entry name" value="MerR_1"/>
    <property type="match status" value="1"/>
</dbReference>
<dbReference type="PATRIC" id="fig|570277.3.peg.3796"/>
<dbReference type="SMART" id="SM00422">
    <property type="entry name" value="HTH_MERR"/>
    <property type="match status" value="1"/>
</dbReference>
<name>A0A142BFI0_9GAMM</name>
<dbReference type="SUPFAM" id="SSF46955">
    <property type="entry name" value="Putative DNA-binding domain"/>
    <property type="match status" value="1"/>
</dbReference>
<reference evidence="3 4" key="1">
    <citation type="journal article" date="2016" name="Front. Microbiol.">
        <title>Genomic Insight into the Host-Endosymbiont Relationship of Endozoicomonas montiporae CL-33(T) with its Coral Host.</title>
        <authorList>
            <person name="Ding J.-Y."/>
            <person name="Shiu J.-H."/>
            <person name="Chen W.-M."/>
            <person name="Chiang Y.-R."/>
            <person name="Tang S.-L."/>
        </authorList>
    </citation>
    <scope>NUCLEOTIDE SEQUENCE [LARGE SCALE GENOMIC DNA]</scope>
    <source>
        <strain evidence="3 4">CL-33</strain>
    </source>
</reference>
<feature type="domain" description="HTH merR-type" evidence="2">
    <location>
        <begin position="33"/>
        <end position="94"/>
    </location>
</feature>
<dbReference type="InterPro" id="IPR047057">
    <property type="entry name" value="MerR_fam"/>
</dbReference>
<dbReference type="Gene3D" id="1.10.1660.10">
    <property type="match status" value="1"/>
</dbReference>
<dbReference type="GO" id="GO:0003700">
    <property type="term" value="F:DNA-binding transcription factor activity"/>
    <property type="evidence" value="ECO:0007669"/>
    <property type="project" value="InterPro"/>
</dbReference>
<evidence type="ECO:0000313" key="4">
    <source>
        <dbReference type="Proteomes" id="UP000071065"/>
    </source>
</evidence>
<dbReference type="CDD" id="cd02440">
    <property type="entry name" value="AdoMet_MTases"/>
    <property type="match status" value="1"/>
</dbReference>